<feature type="domain" description="TIR" evidence="5">
    <location>
        <begin position="6"/>
        <end position="163"/>
    </location>
</feature>
<dbReference type="STRING" id="71139.A0A059CCM3"/>
<protein>
    <recommendedName>
        <fullName evidence="1">ADP-ribosyl cyclase/cyclic ADP-ribose hydrolase</fullName>
        <ecNumber evidence="1">3.2.2.6</ecNumber>
    </recommendedName>
</protein>
<name>A0A059CCM3_EUCGR</name>
<dbReference type="Pfam" id="PF01582">
    <property type="entry name" value="TIR"/>
    <property type="match status" value="1"/>
</dbReference>
<dbReference type="AlphaFoldDB" id="A0A059CCM3"/>
<gene>
    <name evidence="6" type="ORF">EUGRSUZ_D00065</name>
</gene>
<evidence type="ECO:0000256" key="4">
    <source>
        <dbReference type="ARBA" id="ARBA00047304"/>
    </source>
</evidence>
<dbReference type="PANTHER" id="PTHR32009:SF39">
    <property type="entry name" value="TIR DOMAIN-CONTAINING PROTEIN"/>
    <property type="match status" value="1"/>
</dbReference>
<sequence length="163" mass="18897">EKRRLRQCQVFIAFRGRDTRYGFAAYLYIRLVAAKIRVFYDDDTSIVGKEVGKELINAIKHCKISIPIVSPNFASSAWCLSELNYMLSCKKEKGQKILPIFYKVNPSDVQHLSPCFEKHLHRHEAFYGRDISECWKHALKEVGSFKGWESEKIANGYLLLSFT</sequence>
<dbReference type="GO" id="GO:0061809">
    <property type="term" value="F:NAD+ nucleosidase activity, cyclic ADP-ribose generating"/>
    <property type="evidence" value="ECO:0007669"/>
    <property type="project" value="UniProtKB-EC"/>
</dbReference>
<dbReference type="Gramene" id="KCW75695">
    <property type="protein sequence ID" value="KCW75695"/>
    <property type="gene ID" value="EUGRSUZ_D00065"/>
</dbReference>
<dbReference type="FunCoup" id="A0A059CCM3">
    <property type="interactions" value="105"/>
</dbReference>
<proteinExistence type="predicted"/>
<evidence type="ECO:0000256" key="3">
    <source>
        <dbReference type="ARBA" id="ARBA00023027"/>
    </source>
</evidence>
<dbReference type="GO" id="GO:0005634">
    <property type="term" value="C:nucleus"/>
    <property type="evidence" value="ECO:0000318"/>
    <property type="project" value="GO_Central"/>
</dbReference>
<comment type="catalytic activity">
    <reaction evidence="4">
        <text>NAD(+) + H2O = ADP-D-ribose + nicotinamide + H(+)</text>
        <dbReference type="Rhea" id="RHEA:16301"/>
        <dbReference type="ChEBI" id="CHEBI:15377"/>
        <dbReference type="ChEBI" id="CHEBI:15378"/>
        <dbReference type="ChEBI" id="CHEBI:17154"/>
        <dbReference type="ChEBI" id="CHEBI:57540"/>
        <dbReference type="ChEBI" id="CHEBI:57967"/>
        <dbReference type="EC" id="3.2.2.6"/>
    </reaction>
    <physiologicalReaction direction="left-to-right" evidence="4">
        <dbReference type="Rhea" id="RHEA:16302"/>
    </physiologicalReaction>
</comment>
<organism evidence="6">
    <name type="scientific">Eucalyptus grandis</name>
    <name type="common">Flooded gum</name>
    <dbReference type="NCBI Taxonomy" id="71139"/>
    <lineage>
        <taxon>Eukaryota</taxon>
        <taxon>Viridiplantae</taxon>
        <taxon>Streptophyta</taxon>
        <taxon>Embryophyta</taxon>
        <taxon>Tracheophyta</taxon>
        <taxon>Spermatophyta</taxon>
        <taxon>Magnoliopsida</taxon>
        <taxon>eudicotyledons</taxon>
        <taxon>Gunneridae</taxon>
        <taxon>Pentapetalae</taxon>
        <taxon>rosids</taxon>
        <taxon>malvids</taxon>
        <taxon>Myrtales</taxon>
        <taxon>Myrtaceae</taxon>
        <taxon>Myrtoideae</taxon>
        <taxon>Eucalypteae</taxon>
        <taxon>Eucalyptus</taxon>
    </lineage>
</organism>
<accession>A0A059CCM3</accession>
<reference evidence="6" key="1">
    <citation type="submission" date="2013-07" db="EMBL/GenBank/DDBJ databases">
        <title>The genome of Eucalyptus grandis.</title>
        <authorList>
            <person name="Schmutz J."/>
            <person name="Hayes R."/>
            <person name="Myburg A."/>
            <person name="Tuskan G."/>
            <person name="Grattapaglia D."/>
            <person name="Rokhsar D.S."/>
        </authorList>
    </citation>
    <scope>NUCLEOTIDE SEQUENCE</scope>
    <source>
        <tissue evidence="6">Leaf extractions</tissue>
    </source>
</reference>
<dbReference type="GO" id="GO:0007165">
    <property type="term" value="P:signal transduction"/>
    <property type="evidence" value="ECO:0000318"/>
    <property type="project" value="GO_Central"/>
</dbReference>
<keyword evidence="2" id="KW-0378">Hydrolase</keyword>
<dbReference type="SUPFAM" id="SSF52200">
    <property type="entry name" value="Toll/Interleukin receptor TIR domain"/>
    <property type="match status" value="1"/>
</dbReference>
<dbReference type="SMART" id="SM00255">
    <property type="entry name" value="TIR"/>
    <property type="match status" value="1"/>
</dbReference>
<dbReference type="EMBL" id="KK198756">
    <property type="protein sequence ID" value="KCW75695.1"/>
    <property type="molecule type" value="Genomic_DNA"/>
</dbReference>
<dbReference type="PROSITE" id="PS50104">
    <property type="entry name" value="TIR"/>
    <property type="match status" value="1"/>
</dbReference>
<dbReference type="PANTHER" id="PTHR32009">
    <property type="entry name" value="TMV RESISTANCE PROTEIN N-LIKE"/>
    <property type="match status" value="1"/>
</dbReference>
<evidence type="ECO:0000256" key="2">
    <source>
        <dbReference type="ARBA" id="ARBA00022801"/>
    </source>
</evidence>
<evidence type="ECO:0000256" key="1">
    <source>
        <dbReference type="ARBA" id="ARBA00011982"/>
    </source>
</evidence>
<evidence type="ECO:0000313" key="6">
    <source>
        <dbReference type="EMBL" id="KCW75695.1"/>
    </source>
</evidence>
<dbReference type="InParanoid" id="A0A059CCM3"/>
<evidence type="ECO:0000259" key="5">
    <source>
        <dbReference type="PROSITE" id="PS50104"/>
    </source>
</evidence>
<dbReference type="EC" id="3.2.2.6" evidence="1"/>
<feature type="non-terminal residue" evidence="6">
    <location>
        <position position="1"/>
    </location>
</feature>
<dbReference type="InterPro" id="IPR035897">
    <property type="entry name" value="Toll_tir_struct_dom_sf"/>
</dbReference>
<keyword evidence="3" id="KW-0520">NAD</keyword>
<dbReference type="Gene3D" id="3.40.50.10140">
    <property type="entry name" value="Toll/interleukin-1 receptor homology (TIR) domain"/>
    <property type="match status" value="1"/>
</dbReference>
<dbReference type="InterPro" id="IPR000157">
    <property type="entry name" value="TIR_dom"/>
</dbReference>